<evidence type="ECO:0000259" key="9">
    <source>
        <dbReference type="PROSITE" id="PS51898"/>
    </source>
</evidence>
<dbReference type="GO" id="GO:0015074">
    <property type="term" value="P:DNA integration"/>
    <property type="evidence" value="ECO:0007669"/>
    <property type="project" value="UniProtKB-KW"/>
</dbReference>
<evidence type="ECO:0000256" key="1">
    <source>
        <dbReference type="ARBA" id="ARBA00004496"/>
    </source>
</evidence>
<dbReference type="InterPro" id="IPR011010">
    <property type="entry name" value="DNA_brk_join_enz"/>
</dbReference>
<keyword evidence="6" id="KW-0238">DNA-binding</keyword>
<keyword evidence="2" id="KW-0963">Cytoplasm</keyword>
<feature type="domain" description="Core-binding (CB)" evidence="10">
    <location>
        <begin position="11"/>
        <end position="102"/>
    </location>
</feature>
<evidence type="ECO:0000313" key="11">
    <source>
        <dbReference type="EMBL" id="VAW08114.1"/>
    </source>
</evidence>
<organism evidence="11">
    <name type="scientific">hydrothermal vent metagenome</name>
    <dbReference type="NCBI Taxonomy" id="652676"/>
    <lineage>
        <taxon>unclassified sequences</taxon>
        <taxon>metagenomes</taxon>
        <taxon>ecological metagenomes</taxon>
    </lineage>
</organism>
<protein>
    <submittedName>
        <fullName evidence="11">Site-specific tyrosine recombinase XerC</fullName>
    </submittedName>
</protein>
<reference evidence="11" key="1">
    <citation type="submission" date="2018-06" db="EMBL/GenBank/DDBJ databases">
        <authorList>
            <person name="Zhirakovskaya E."/>
        </authorList>
    </citation>
    <scope>NUCLEOTIDE SEQUENCE</scope>
</reference>
<keyword evidence="7" id="KW-0233">DNA recombination</keyword>
<evidence type="ECO:0000256" key="6">
    <source>
        <dbReference type="ARBA" id="ARBA00023125"/>
    </source>
</evidence>
<proteinExistence type="inferred from homology"/>
<dbReference type="GO" id="GO:0051301">
    <property type="term" value="P:cell division"/>
    <property type="evidence" value="ECO:0007669"/>
    <property type="project" value="UniProtKB-KW"/>
</dbReference>
<gene>
    <name evidence="11" type="ORF">MNBD_ALPHA05-960</name>
</gene>
<keyword evidence="8" id="KW-0131">Cell cycle</keyword>
<evidence type="ECO:0000256" key="2">
    <source>
        <dbReference type="ARBA" id="ARBA00022490"/>
    </source>
</evidence>
<dbReference type="PANTHER" id="PTHR30349:SF90">
    <property type="entry name" value="TYROSINE RECOMBINASE XERD"/>
    <property type="match status" value="1"/>
</dbReference>
<dbReference type="InterPro" id="IPR002104">
    <property type="entry name" value="Integrase_catalytic"/>
</dbReference>
<dbReference type="GO" id="GO:0006310">
    <property type="term" value="P:DNA recombination"/>
    <property type="evidence" value="ECO:0007669"/>
    <property type="project" value="UniProtKB-KW"/>
</dbReference>
<dbReference type="InterPro" id="IPR023009">
    <property type="entry name" value="Tyrosine_recombinase_XerC/XerD"/>
</dbReference>
<keyword evidence="3" id="KW-0132">Cell division</keyword>
<dbReference type="GO" id="GO:0005737">
    <property type="term" value="C:cytoplasm"/>
    <property type="evidence" value="ECO:0007669"/>
    <property type="project" value="UniProtKB-SubCell"/>
</dbReference>
<dbReference type="SUPFAM" id="SSF56349">
    <property type="entry name" value="DNA breaking-rejoining enzymes"/>
    <property type="match status" value="1"/>
</dbReference>
<evidence type="ECO:0000256" key="8">
    <source>
        <dbReference type="ARBA" id="ARBA00023306"/>
    </source>
</evidence>
<dbReference type="EMBL" id="UOEH01000639">
    <property type="protein sequence ID" value="VAW08114.1"/>
    <property type="molecule type" value="Genomic_DNA"/>
</dbReference>
<name>A0A3B0THH2_9ZZZZ</name>
<comment type="subcellular location">
    <subcellularLocation>
        <location evidence="1">Cytoplasm</location>
    </subcellularLocation>
</comment>
<evidence type="ECO:0000256" key="5">
    <source>
        <dbReference type="ARBA" id="ARBA00022908"/>
    </source>
</evidence>
<keyword evidence="4" id="KW-0159">Chromosome partition</keyword>
<dbReference type="AlphaFoldDB" id="A0A3B0THH2"/>
<evidence type="ECO:0000256" key="4">
    <source>
        <dbReference type="ARBA" id="ARBA00022829"/>
    </source>
</evidence>
<dbReference type="GO" id="GO:0003677">
    <property type="term" value="F:DNA binding"/>
    <property type="evidence" value="ECO:0007669"/>
    <property type="project" value="UniProtKB-KW"/>
</dbReference>
<evidence type="ECO:0000256" key="7">
    <source>
        <dbReference type="ARBA" id="ARBA00023172"/>
    </source>
</evidence>
<dbReference type="Pfam" id="PF00589">
    <property type="entry name" value="Phage_integrase"/>
    <property type="match status" value="1"/>
</dbReference>
<dbReference type="Pfam" id="PF02899">
    <property type="entry name" value="Phage_int_SAM_1"/>
    <property type="match status" value="1"/>
</dbReference>
<dbReference type="Gene3D" id="1.10.150.130">
    <property type="match status" value="1"/>
</dbReference>
<dbReference type="InterPro" id="IPR013762">
    <property type="entry name" value="Integrase-like_cat_sf"/>
</dbReference>
<dbReference type="Gene3D" id="1.10.443.10">
    <property type="entry name" value="Intergrase catalytic core"/>
    <property type="match status" value="1"/>
</dbReference>
<dbReference type="InterPro" id="IPR010998">
    <property type="entry name" value="Integrase_recombinase_N"/>
</dbReference>
<sequence>MSAATQKQPAGAFASWRARFEQHLKAEKRASAYTVRNYGATLARFDGFLTAHLGAEPMLDHLAQLETKDFRGFLAVRRAEGLQPQSIKLELSALKTFYVFLRKRAGIENDAIGAMRGPKVKERLPRPVGEADAAALIATAQTTKTSAVKQSWEQTRDAALFTMLYGAGLRIAEVLSLRWGAAPLGEMLRIKGKGGKTRLVPVLAAGREAVAAYVAACPYGAHSDDPLFFSARGNALSPRHAQRTMAALRGVLGLPASATPHALRHAFATHLLSAGGDLRAIQELLGHTSLAATQRYTKVDTRQLLNAYDKAHPRG</sequence>
<keyword evidence="5" id="KW-0229">DNA integration</keyword>
<dbReference type="PROSITE" id="PS51898">
    <property type="entry name" value="TYR_RECOMBINASE"/>
    <property type="match status" value="1"/>
</dbReference>
<dbReference type="HAMAP" id="MF_01808">
    <property type="entry name" value="Recomb_XerC_XerD"/>
    <property type="match status" value="1"/>
</dbReference>
<dbReference type="InterPro" id="IPR044068">
    <property type="entry name" value="CB"/>
</dbReference>
<dbReference type="PANTHER" id="PTHR30349">
    <property type="entry name" value="PHAGE INTEGRASE-RELATED"/>
    <property type="match status" value="1"/>
</dbReference>
<dbReference type="PROSITE" id="PS51900">
    <property type="entry name" value="CB"/>
    <property type="match status" value="1"/>
</dbReference>
<dbReference type="InterPro" id="IPR050090">
    <property type="entry name" value="Tyrosine_recombinase_XerCD"/>
</dbReference>
<dbReference type="InterPro" id="IPR004107">
    <property type="entry name" value="Integrase_SAM-like_N"/>
</dbReference>
<dbReference type="SUPFAM" id="SSF47823">
    <property type="entry name" value="lambda integrase-like, N-terminal domain"/>
    <property type="match status" value="1"/>
</dbReference>
<accession>A0A3B0THH2</accession>
<dbReference type="GO" id="GO:0007059">
    <property type="term" value="P:chromosome segregation"/>
    <property type="evidence" value="ECO:0007669"/>
    <property type="project" value="UniProtKB-KW"/>
</dbReference>
<evidence type="ECO:0000259" key="10">
    <source>
        <dbReference type="PROSITE" id="PS51900"/>
    </source>
</evidence>
<evidence type="ECO:0000256" key="3">
    <source>
        <dbReference type="ARBA" id="ARBA00022618"/>
    </source>
</evidence>
<feature type="domain" description="Tyr recombinase" evidence="9">
    <location>
        <begin position="123"/>
        <end position="309"/>
    </location>
</feature>